<organism evidence="10 11">
    <name type="scientific">Macrostomum lignano</name>
    <dbReference type="NCBI Taxonomy" id="282301"/>
    <lineage>
        <taxon>Eukaryota</taxon>
        <taxon>Metazoa</taxon>
        <taxon>Spiralia</taxon>
        <taxon>Lophotrochozoa</taxon>
        <taxon>Platyhelminthes</taxon>
        <taxon>Rhabditophora</taxon>
        <taxon>Macrostomorpha</taxon>
        <taxon>Macrostomida</taxon>
        <taxon>Macrostomidae</taxon>
        <taxon>Macrostomum</taxon>
    </lineage>
</organism>
<evidence type="ECO:0000256" key="2">
    <source>
        <dbReference type="ARBA" id="ARBA00006270"/>
    </source>
</evidence>
<evidence type="ECO:0000313" key="10">
    <source>
        <dbReference type="Proteomes" id="UP000095280"/>
    </source>
</evidence>
<dbReference type="Proteomes" id="UP000095280">
    <property type="component" value="Unplaced"/>
</dbReference>
<evidence type="ECO:0000256" key="4">
    <source>
        <dbReference type="ARBA" id="ARBA00022490"/>
    </source>
</evidence>
<keyword evidence="4" id="KW-0963">Cytoplasm</keyword>
<dbReference type="InterPro" id="IPR016187">
    <property type="entry name" value="CTDL_fold"/>
</dbReference>
<evidence type="ECO:0000256" key="5">
    <source>
        <dbReference type="ARBA" id="ARBA00022927"/>
    </source>
</evidence>
<evidence type="ECO:0000313" key="11">
    <source>
        <dbReference type="WBParaSite" id="maker-unitig_31704-snap-gene-0.3-mRNA-1"/>
    </source>
</evidence>
<evidence type="ECO:0000256" key="6">
    <source>
        <dbReference type="ARBA" id="ARBA00023134"/>
    </source>
</evidence>
<proteinExistence type="inferred from homology"/>
<keyword evidence="7" id="KW-0206">Cytoskeleton</keyword>
<name>A0A1I8FEQ1_9PLAT</name>
<dbReference type="InterPro" id="IPR016186">
    <property type="entry name" value="C-type_lectin-like/link_sf"/>
</dbReference>
<dbReference type="InterPro" id="IPR039677">
    <property type="entry name" value="RSG1"/>
</dbReference>
<dbReference type="AlphaFoldDB" id="A0A1I8FEQ1"/>
<comment type="subcellular location">
    <subcellularLocation>
        <location evidence="1">Cytoplasm</location>
        <location evidence="1">Cytoskeleton</location>
        <location evidence="1">Cilium basal body</location>
    </subcellularLocation>
</comment>
<dbReference type="InterPro" id="IPR027417">
    <property type="entry name" value="P-loop_NTPase"/>
</dbReference>
<keyword evidence="5" id="KW-0653">Protein transport</keyword>
<keyword evidence="6" id="KW-0547">Nucleotide-binding</keyword>
<keyword evidence="10" id="KW-1185">Reference proteome</keyword>
<evidence type="ECO:0000256" key="7">
    <source>
        <dbReference type="ARBA" id="ARBA00023212"/>
    </source>
</evidence>
<dbReference type="PANTHER" id="PTHR14983">
    <property type="entry name" value="CILIOGENESIS AND PLANAR POLARITY EFFECTOR 2"/>
    <property type="match status" value="1"/>
</dbReference>
<dbReference type="WBParaSite" id="maker-unitig_31704-snap-gene-0.3-mRNA-1">
    <property type="protein sequence ID" value="maker-unitig_31704-snap-gene-0.3-mRNA-1"/>
    <property type="gene ID" value="maker-unitig_31704-snap-gene-0.3"/>
</dbReference>
<dbReference type="Gene3D" id="3.40.50.300">
    <property type="entry name" value="P-loop containing nucleotide triphosphate hydrolases"/>
    <property type="match status" value="1"/>
</dbReference>
<keyword evidence="6" id="KW-0342">GTP-binding</keyword>
<keyword evidence="3" id="KW-0813">Transport</keyword>
<evidence type="ECO:0000256" key="1">
    <source>
        <dbReference type="ARBA" id="ARBA00004120"/>
    </source>
</evidence>
<feature type="region of interest" description="Disordered" evidence="9">
    <location>
        <begin position="595"/>
        <end position="653"/>
    </location>
</feature>
<keyword evidence="8" id="KW-0966">Cell projection</keyword>
<dbReference type="SUPFAM" id="SSF56436">
    <property type="entry name" value="C-type lectin-like"/>
    <property type="match status" value="1"/>
</dbReference>
<dbReference type="SUPFAM" id="SSF52540">
    <property type="entry name" value="P-loop containing nucleoside triphosphate hydrolases"/>
    <property type="match status" value="1"/>
</dbReference>
<dbReference type="CDD" id="cd00037">
    <property type="entry name" value="CLECT"/>
    <property type="match status" value="1"/>
</dbReference>
<dbReference type="GO" id="GO:0003924">
    <property type="term" value="F:GTPase activity"/>
    <property type="evidence" value="ECO:0007669"/>
    <property type="project" value="InterPro"/>
</dbReference>
<sequence length="737" mass="79990">LTGWLARGGATPPSRSGRGVARLCSLLAAESPLSLSSCKRLGKPAGPFKVAVTGRAGVGKSALISALNRPVPQPQLAETPGLARAEPSVLACRLRRAATAAATAPEEPPLLCHLQFWEAGDSASRSFETLRNELRLACDCVLFVFSVADRASLSAHSCGRRLEGSPPCGLLVRPGLDQPEAQVVSRAELLQLGRDCRLRLVRFSPDMPSESAWQLLTRLCECLWHRRLVLLGSIETSVPGARGNPAALDLRQLTCEAPSSHQLEWINTDSQCLLKFATQSGRSNQRLPLATQQMQHRQLLAACLAAATAALCCSPAPPLLSVRTRMDTPSSLMCYKWFSEPNYWFQAEQTCLSHRAQLASIKSEQENRLVGRLSHCRDALDRFVRHDLDRLADPTSYRWTDGRSQPLIRSDVVLNSLYHERHPFVCKLSANSAGLSKPMSSGWWLHDKQCYVMPQFEANFNEANFTASETRRSWRRFGIDSCESAELLDSVWLGLIKLNPCFLTVWVASSATSGRIFSGKHDNKLPHGRLDTRQCGLDCELRHAVSWSTAQRQVPQQAQVRVQTEASADSTLTGRHLCTWEAYLCTDGGVTSAPDGEASPLHLTEASPPQPDGGVTSAPDGGVTSAPDEGVTPHLDGGVTSAPDGGVTLHTDGRRHVSAPDGGVTSAPDGGVTPPVDGLVAAFDFRRGLDNLVDPRTFAIEDQFGVERVGRGRGLLQAEFQCQLQGVLQCRSSRGIQ</sequence>
<evidence type="ECO:0000256" key="9">
    <source>
        <dbReference type="SAM" id="MobiDB-lite"/>
    </source>
</evidence>
<dbReference type="GO" id="GO:0015031">
    <property type="term" value="P:protein transport"/>
    <property type="evidence" value="ECO:0007669"/>
    <property type="project" value="UniProtKB-KW"/>
</dbReference>
<dbReference type="PANTHER" id="PTHR14983:SF1">
    <property type="entry name" value="CILIOGENESIS AND PLANAR POLARITY EFFECTOR 2"/>
    <property type="match status" value="1"/>
</dbReference>
<evidence type="ECO:0000256" key="8">
    <source>
        <dbReference type="ARBA" id="ARBA00023273"/>
    </source>
</evidence>
<accession>A0A1I8FEQ1</accession>
<protein>
    <submittedName>
        <fullName evidence="11">C-type lectin domain-containing protein</fullName>
    </submittedName>
</protein>
<reference evidence="11" key="1">
    <citation type="submission" date="2016-11" db="UniProtKB">
        <authorList>
            <consortium name="WormBaseParasite"/>
        </authorList>
    </citation>
    <scope>IDENTIFICATION</scope>
</reference>
<evidence type="ECO:0000256" key="3">
    <source>
        <dbReference type="ARBA" id="ARBA00022448"/>
    </source>
</evidence>
<comment type="similarity">
    <text evidence="2">Belongs to the small GTPase superfamily. Rab family.</text>
</comment>
<dbReference type="Gene3D" id="3.10.100.10">
    <property type="entry name" value="Mannose-Binding Protein A, subunit A"/>
    <property type="match status" value="1"/>
</dbReference>
<dbReference type="GO" id="GO:0005525">
    <property type="term" value="F:GTP binding"/>
    <property type="evidence" value="ECO:0007669"/>
    <property type="project" value="UniProtKB-KW"/>
</dbReference>